<accession>A0A7Z7PNQ9</accession>
<sequence>MTLKDALEKIGNLNPETLEGIEGCFSFRINDGDPEEFAVVIASGRAEILLNGEKSDCLVETDIETFRDVLEGSISPLSAFMSGRIKISGDLSHAMKLSKLLGGV</sequence>
<name>A0A7Z7PNQ9_9BACT</name>
<dbReference type="AlphaFoldDB" id="A0A7Z7PNQ9"/>
<dbReference type="KEGG" id="minf:MESINF_1045"/>
<reference evidence="2 3" key="1">
    <citation type="submission" date="2017-01" db="EMBL/GenBank/DDBJ databases">
        <authorList>
            <person name="Erauso G."/>
        </authorList>
    </citation>
    <scope>NUCLEOTIDE SEQUENCE [LARGE SCALE GENOMIC DNA]</scope>
    <source>
        <strain evidence="2">MESINF1</strain>
    </source>
</reference>
<dbReference type="InterPro" id="IPR003033">
    <property type="entry name" value="SCP2_sterol-bd_dom"/>
</dbReference>
<evidence type="ECO:0000259" key="1">
    <source>
        <dbReference type="Pfam" id="PF02036"/>
    </source>
</evidence>
<proteinExistence type="predicted"/>
<organism evidence="2 3">
    <name type="scientific">Mesotoga infera</name>
    <dbReference type="NCBI Taxonomy" id="1236046"/>
    <lineage>
        <taxon>Bacteria</taxon>
        <taxon>Thermotogati</taxon>
        <taxon>Thermotogota</taxon>
        <taxon>Thermotogae</taxon>
        <taxon>Kosmotogales</taxon>
        <taxon>Kosmotogaceae</taxon>
        <taxon>Mesotoga</taxon>
    </lineage>
</organism>
<dbReference type="Proteomes" id="UP000250796">
    <property type="component" value="Chromosome MESINF"/>
</dbReference>
<evidence type="ECO:0000313" key="3">
    <source>
        <dbReference type="Proteomes" id="UP000250796"/>
    </source>
</evidence>
<dbReference type="Gene3D" id="3.30.1050.10">
    <property type="entry name" value="SCP2 sterol-binding domain"/>
    <property type="match status" value="1"/>
</dbReference>
<dbReference type="EMBL" id="LS974202">
    <property type="protein sequence ID" value="SSC12494.1"/>
    <property type="molecule type" value="Genomic_DNA"/>
</dbReference>
<keyword evidence="3" id="KW-1185">Reference proteome</keyword>
<feature type="domain" description="SCP2" evidence="1">
    <location>
        <begin position="13"/>
        <end position="101"/>
    </location>
</feature>
<dbReference type="Pfam" id="PF02036">
    <property type="entry name" value="SCP2"/>
    <property type="match status" value="1"/>
</dbReference>
<dbReference type="InterPro" id="IPR036527">
    <property type="entry name" value="SCP2_sterol-bd_dom_sf"/>
</dbReference>
<dbReference type="RefSeq" id="WP_169698808.1">
    <property type="nucleotide sequence ID" value="NZ_LS974202.1"/>
</dbReference>
<evidence type="ECO:0000313" key="2">
    <source>
        <dbReference type="EMBL" id="SSC12494.1"/>
    </source>
</evidence>
<dbReference type="SUPFAM" id="SSF55718">
    <property type="entry name" value="SCP-like"/>
    <property type="match status" value="1"/>
</dbReference>
<protein>
    <submittedName>
        <fullName evidence="2">Putative sterol carrier protein</fullName>
    </submittedName>
</protein>
<gene>
    <name evidence="2" type="ORF">MESINF_1045</name>
</gene>